<reference evidence="1" key="1">
    <citation type="journal article" date="2015" name="Nature">
        <title>Complex archaea that bridge the gap between prokaryotes and eukaryotes.</title>
        <authorList>
            <person name="Spang A."/>
            <person name="Saw J.H."/>
            <person name="Jorgensen S.L."/>
            <person name="Zaremba-Niedzwiedzka K."/>
            <person name="Martijn J."/>
            <person name="Lind A.E."/>
            <person name="van Eijk R."/>
            <person name="Schleper C."/>
            <person name="Guy L."/>
            <person name="Ettema T.J."/>
        </authorList>
    </citation>
    <scope>NUCLEOTIDE SEQUENCE</scope>
</reference>
<organism evidence="1">
    <name type="scientific">marine sediment metagenome</name>
    <dbReference type="NCBI Taxonomy" id="412755"/>
    <lineage>
        <taxon>unclassified sequences</taxon>
        <taxon>metagenomes</taxon>
        <taxon>ecological metagenomes</taxon>
    </lineage>
</organism>
<accession>A0A0F9R3H1</accession>
<proteinExistence type="predicted"/>
<feature type="non-terminal residue" evidence="1">
    <location>
        <position position="1"/>
    </location>
</feature>
<evidence type="ECO:0000313" key="1">
    <source>
        <dbReference type="EMBL" id="KKN12038.1"/>
    </source>
</evidence>
<gene>
    <name evidence="1" type="ORF">LCGC14_1020380</name>
</gene>
<dbReference type="EMBL" id="LAZR01004074">
    <property type="protein sequence ID" value="KKN12038.1"/>
    <property type="molecule type" value="Genomic_DNA"/>
</dbReference>
<sequence length="81" mass="9630">GSGRYLLMSLDNVEDVIFFYWDLFYITNLKFPFSYQSIEGDVFVIPGPWPANLDYVERTTGRRLEEYSDSEGIRRHRLDLE</sequence>
<comment type="caution">
    <text evidence="1">The sequence shown here is derived from an EMBL/GenBank/DDBJ whole genome shotgun (WGS) entry which is preliminary data.</text>
</comment>
<dbReference type="AlphaFoldDB" id="A0A0F9R3H1"/>
<name>A0A0F9R3H1_9ZZZZ</name>
<protein>
    <submittedName>
        <fullName evidence="1">Uncharacterized protein</fullName>
    </submittedName>
</protein>